<protein>
    <recommendedName>
        <fullName evidence="3">GpW protein</fullName>
    </recommendedName>
</protein>
<dbReference type="Gene3D" id="3.30.1580.10">
    <property type="entry name" value="Head-to-tail joining protein W"/>
    <property type="match status" value="1"/>
</dbReference>
<dbReference type="InterPro" id="IPR036626">
    <property type="entry name" value="GpW_sf"/>
</dbReference>
<evidence type="ECO:0008006" key="3">
    <source>
        <dbReference type="Google" id="ProtNLM"/>
    </source>
</evidence>
<accession>A0A242N7A6</accession>
<organism evidence="1 2">
    <name type="scientific">Caballeronia sordidicola</name>
    <name type="common">Burkholderia sordidicola</name>
    <dbReference type="NCBI Taxonomy" id="196367"/>
    <lineage>
        <taxon>Bacteria</taxon>
        <taxon>Pseudomonadati</taxon>
        <taxon>Pseudomonadota</taxon>
        <taxon>Betaproteobacteria</taxon>
        <taxon>Burkholderiales</taxon>
        <taxon>Burkholderiaceae</taxon>
        <taxon>Caballeronia</taxon>
    </lineage>
</organism>
<gene>
    <name evidence="1" type="ORF">PAMC26577_01045</name>
</gene>
<dbReference type="Proteomes" id="UP000195221">
    <property type="component" value="Unassembled WGS sequence"/>
</dbReference>
<dbReference type="EMBL" id="NBTZ01000009">
    <property type="protein sequence ID" value="OTP79482.1"/>
    <property type="molecule type" value="Genomic_DNA"/>
</dbReference>
<proteinExistence type="predicted"/>
<name>A0A242N7A6_CABSO</name>
<evidence type="ECO:0000313" key="2">
    <source>
        <dbReference type="Proteomes" id="UP000195221"/>
    </source>
</evidence>
<reference evidence="1 2" key="1">
    <citation type="submission" date="2017-03" db="EMBL/GenBank/DDBJ databases">
        <title>Genome analysis of strain PAMC 26577.</title>
        <authorList>
            <person name="Oh H.-M."/>
            <person name="Yang J.-A."/>
        </authorList>
    </citation>
    <scope>NUCLEOTIDE SEQUENCE [LARGE SCALE GENOMIC DNA]</scope>
    <source>
        <strain evidence="1 2">PAMC 26577</strain>
    </source>
</reference>
<dbReference type="RefSeq" id="WP_075357930.1">
    <property type="nucleotide sequence ID" value="NZ_MSRG01000020.1"/>
</dbReference>
<evidence type="ECO:0000313" key="1">
    <source>
        <dbReference type="EMBL" id="OTP79482.1"/>
    </source>
</evidence>
<dbReference type="GO" id="GO:0019058">
    <property type="term" value="P:viral life cycle"/>
    <property type="evidence" value="ECO:0007669"/>
    <property type="project" value="InterPro"/>
</dbReference>
<comment type="caution">
    <text evidence="1">The sequence shown here is derived from an EMBL/GenBank/DDBJ whole genome shotgun (WGS) entry which is preliminary data.</text>
</comment>
<dbReference type="SUPFAM" id="SSF64210">
    <property type="entry name" value="Head-to-tail joining protein W, gpW"/>
    <property type="match status" value="1"/>
</dbReference>
<dbReference type="InterPro" id="IPR004174">
    <property type="entry name" value="GpW"/>
</dbReference>
<dbReference type="AlphaFoldDB" id="A0A242N7A6"/>
<dbReference type="Pfam" id="PF02831">
    <property type="entry name" value="gpW"/>
    <property type="match status" value="1"/>
</dbReference>
<sequence length="89" mass="9660">MATSDINSPLYGMTDAQLQALLAQAQNAYAQLRTGTNVVTIAYAQGDGSRSATYQQTDMASLRIWISELIAALNPGVVVGRRRRMVPLF</sequence>